<feature type="domain" description="Sporulation stage II protein D amidase enhancer LytB N-terminal" evidence="2">
    <location>
        <begin position="317"/>
        <end position="397"/>
    </location>
</feature>
<dbReference type="Gene3D" id="6.10.250.3150">
    <property type="match status" value="1"/>
</dbReference>
<proteinExistence type="predicted"/>
<dbReference type="AlphaFoldDB" id="A0A0T5ZX47"/>
<feature type="coiled-coil region" evidence="1">
    <location>
        <begin position="37"/>
        <end position="113"/>
    </location>
</feature>
<dbReference type="GO" id="GO:0030435">
    <property type="term" value="P:sporulation resulting in formation of a cellular spore"/>
    <property type="evidence" value="ECO:0007669"/>
    <property type="project" value="InterPro"/>
</dbReference>
<dbReference type="NCBIfam" id="TIGR02669">
    <property type="entry name" value="SpoIID_LytB"/>
    <property type="match status" value="1"/>
</dbReference>
<gene>
    <name evidence="3" type="primary">lytB</name>
    <name evidence="3" type="ORF">XU08_C0003G0009</name>
</gene>
<comment type="caution">
    <text evidence="3">The sequence shown here is derived from an EMBL/GenBank/DDBJ whole genome shotgun (WGS) entry which is preliminary data.</text>
</comment>
<sequence length="598" mass="66144">MFFKLPQVRKLLTFVSLLILTIVVIFLVTPSRADEDLDDVTSQLNKQQKQLADLEKRQQQLSRDISSASLSLFQVSAELTAAEKELSAIEKDLDEKEDELAGWESDRDVLVRELYKQNRVSSIEIIFSADDMEGSAHQFQYYNESLRSLSERIAQLAGQVAVFKSNRAAAKKLRDELATLRSQYQASLYSSQSQLSSTSSQLSSVKSSIKNLTAKQEQLILEKFAASGGSETIGESAPSSKKLPPSPFSPSWMVGTYGFPHRVGMNQYGAYGRAIANPPQNYSTILKAYYKGVTVGKYSVPSTIKVSGYGTISFENDYLRGISEMPRSWPMEALKAQAVAARTYALNWIRSNPGKSICTNQNCQVYNGTSDRLSCSGTYNKRWCDAVNATRGVVITYGGSPIAAYYSSTAGGYTLSTQEVWGGYRAWAVGIKDYGPQGAYDGPNYGKSPWYHAGWGDRYRSGGYNPWMNTEELADIFNSFLLCGAKNISGVYELKPDCSYMQYLSPIDRGGWAMSTVRSKVSGVAPVTTISRAFKTFTSNGANTANVYVVGAHGTYAFSGRHFRDIFTLRAKGLWSPTYRFDIGYCSSSGCTNPDYFR</sequence>
<evidence type="ECO:0000313" key="3">
    <source>
        <dbReference type="EMBL" id="KRT67343.1"/>
    </source>
</evidence>
<dbReference type="InterPro" id="IPR013693">
    <property type="entry name" value="SpoIID/LytB_N"/>
</dbReference>
<accession>A0A0T5ZX47</accession>
<evidence type="ECO:0000259" key="2">
    <source>
        <dbReference type="Pfam" id="PF08486"/>
    </source>
</evidence>
<dbReference type="EMBL" id="LDXK01000003">
    <property type="protein sequence ID" value="KRT67343.1"/>
    <property type="molecule type" value="Genomic_DNA"/>
</dbReference>
<evidence type="ECO:0000313" key="4">
    <source>
        <dbReference type="Proteomes" id="UP000051297"/>
    </source>
</evidence>
<dbReference type="Proteomes" id="UP000051297">
    <property type="component" value="Unassembled WGS sequence"/>
</dbReference>
<keyword evidence="1" id="KW-0175">Coiled coil</keyword>
<evidence type="ECO:0000256" key="1">
    <source>
        <dbReference type="SAM" id="Coils"/>
    </source>
</evidence>
<dbReference type="STRING" id="1576480.XU08_C0003G0009"/>
<dbReference type="Pfam" id="PF08486">
    <property type="entry name" value="SpoIID"/>
    <property type="match status" value="1"/>
</dbReference>
<organism evidence="3 4">
    <name type="scientific">candidate division WWE3 bacterium CSP1-7</name>
    <dbReference type="NCBI Taxonomy" id="1576480"/>
    <lineage>
        <taxon>Bacteria</taxon>
        <taxon>Katanobacteria</taxon>
    </lineage>
</organism>
<reference evidence="3 4" key="1">
    <citation type="submission" date="2015-05" db="EMBL/GenBank/DDBJ databases">
        <title>Critical biogeochemical functions in the subsurface are associated with bacteria from new phyla and little studied lineages.</title>
        <authorList>
            <person name="Hug L.A."/>
            <person name="Thomas B.C."/>
            <person name="Sharon I."/>
            <person name="Brown C.T."/>
            <person name="Sharma R."/>
            <person name="Hettich R.L."/>
            <person name="Wilkins M.J."/>
            <person name="Williams K.H."/>
            <person name="Singh A."/>
            <person name="Banfield J.F."/>
        </authorList>
    </citation>
    <scope>NUCLEOTIDE SEQUENCE [LARGE SCALE GENOMIC DNA]</scope>
    <source>
        <strain evidence="3">CSP1-7</strain>
    </source>
</reference>
<protein>
    <submittedName>
        <fullName evidence="3">LytB protein</fullName>
    </submittedName>
</protein>
<name>A0A0T5ZX47_UNCKA</name>
<dbReference type="InterPro" id="IPR013486">
    <property type="entry name" value="SpoIID/LytB"/>
</dbReference>